<feature type="domain" description="Fibronectin type-III" evidence="14">
    <location>
        <begin position="1949"/>
        <end position="2035"/>
    </location>
</feature>
<dbReference type="NCBIfam" id="NF040941">
    <property type="entry name" value="GGGWT_bact"/>
    <property type="match status" value="1"/>
</dbReference>
<evidence type="ECO:0000256" key="1">
    <source>
        <dbReference type="ARBA" id="ARBA00004498"/>
    </source>
</evidence>
<evidence type="ECO:0000256" key="6">
    <source>
        <dbReference type="ARBA" id="ARBA00022729"/>
    </source>
</evidence>
<feature type="disulfide bond" evidence="10">
    <location>
        <begin position="476"/>
        <end position="486"/>
    </location>
</feature>
<evidence type="ECO:0000256" key="9">
    <source>
        <dbReference type="ARBA" id="ARBA00023180"/>
    </source>
</evidence>
<evidence type="ECO:0000256" key="12">
    <source>
        <dbReference type="SAM" id="SignalP"/>
    </source>
</evidence>
<dbReference type="Gene3D" id="2.20.25.10">
    <property type="match status" value="1"/>
</dbReference>
<dbReference type="Gene3D" id="2.60.40.10">
    <property type="entry name" value="Immunoglobulins"/>
    <property type="match status" value="16"/>
</dbReference>
<keyword evidence="7" id="KW-0677">Repeat</keyword>
<evidence type="ECO:0000256" key="4">
    <source>
        <dbReference type="ARBA" id="ARBA00022530"/>
    </source>
</evidence>
<dbReference type="SMART" id="SM00186">
    <property type="entry name" value="FBG"/>
    <property type="match status" value="1"/>
</dbReference>
<dbReference type="PROSITE" id="PS51406">
    <property type="entry name" value="FIBRINOGEN_C_2"/>
    <property type="match status" value="1"/>
</dbReference>
<feature type="domain" description="Fibronectin type-III" evidence="14">
    <location>
        <begin position="2036"/>
        <end position="2124"/>
    </location>
</feature>
<comment type="similarity">
    <text evidence="2">Belongs to the tenascin family.</text>
</comment>
<keyword evidence="5 10" id="KW-0245">EGF-like domain</keyword>
<protein>
    <recommendedName>
        <fullName evidence="18">Tenascin</fullName>
    </recommendedName>
</protein>
<dbReference type="InterPro" id="IPR002181">
    <property type="entry name" value="Fibrinogen_a/b/g_C_dom"/>
</dbReference>
<feature type="domain" description="Fibronectin type-III" evidence="14">
    <location>
        <begin position="1393"/>
        <end position="1484"/>
    </location>
</feature>
<feature type="domain" description="Fibronectin type-III" evidence="14">
    <location>
        <begin position="1302"/>
        <end position="1392"/>
    </location>
</feature>
<accession>A0A9N7TWP4</accession>
<dbReference type="FunFam" id="3.90.215.10:FF:000001">
    <property type="entry name" value="Tenascin isoform 1"/>
    <property type="match status" value="1"/>
</dbReference>
<keyword evidence="17" id="KW-1185">Reference proteome</keyword>
<evidence type="ECO:0000256" key="11">
    <source>
        <dbReference type="SAM" id="MobiDB-lite"/>
    </source>
</evidence>
<dbReference type="SUPFAM" id="SSF56496">
    <property type="entry name" value="Fibrinogen C-terminal domain-like"/>
    <property type="match status" value="1"/>
</dbReference>
<dbReference type="Pfam" id="PF23106">
    <property type="entry name" value="EGF_Teneurin"/>
    <property type="match status" value="4"/>
</dbReference>
<feature type="domain" description="EGF-like" evidence="13">
    <location>
        <begin position="472"/>
        <end position="503"/>
    </location>
</feature>
<proteinExistence type="inferred from homology"/>
<dbReference type="InterPro" id="IPR041161">
    <property type="entry name" value="EGF_Tenascin"/>
</dbReference>
<dbReference type="PANTHER" id="PTHR46708">
    <property type="entry name" value="TENASCIN"/>
    <property type="match status" value="1"/>
</dbReference>
<keyword evidence="4" id="KW-0272">Extracellular matrix</keyword>
<dbReference type="Proteomes" id="UP001153269">
    <property type="component" value="Unassembled WGS sequence"/>
</dbReference>
<evidence type="ECO:0008006" key="18">
    <source>
        <dbReference type="Google" id="ProtNLM"/>
    </source>
</evidence>
<organism evidence="16 17">
    <name type="scientific">Pleuronectes platessa</name>
    <name type="common">European plaice</name>
    <dbReference type="NCBI Taxonomy" id="8262"/>
    <lineage>
        <taxon>Eukaryota</taxon>
        <taxon>Metazoa</taxon>
        <taxon>Chordata</taxon>
        <taxon>Craniata</taxon>
        <taxon>Vertebrata</taxon>
        <taxon>Euteleostomi</taxon>
        <taxon>Actinopterygii</taxon>
        <taxon>Neopterygii</taxon>
        <taxon>Teleostei</taxon>
        <taxon>Neoteleostei</taxon>
        <taxon>Acanthomorphata</taxon>
        <taxon>Carangaria</taxon>
        <taxon>Pleuronectiformes</taxon>
        <taxon>Pleuronectoidei</taxon>
        <taxon>Pleuronectidae</taxon>
        <taxon>Pleuronectes</taxon>
    </lineage>
</organism>
<feature type="domain" description="Fibronectin type-III" evidence="14">
    <location>
        <begin position="963"/>
        <end position="1049"/>
    </location>
</feature>
<dbReference type="GO" id="GO:0031175">
    <property type="term" value="P:neuron projection development"/>
    <property type="evidence" value="ECO:0007669"/>
    <property type="project" value="TreeGrafter"/>
</dbReference>
<dbReference type="CDD" id="cd00087">
    <property type="entry name" value="FReD"/>
    <property type="match status" value="1"/>
</dbReference>
<evidence type="ECO:0000259" key="15">
    <source>
        <dbReference type="PROSITE" id="PS51406"/>
    </source>
</evidence>
<evidence type="ECO:0000259" key="13">
    <source>
        <dbReference type="PROSITE" id="PS50026"/>
    </source>
</evidence>
<dbReference type="PROSITE" id="PS00022">
    <property type="entry name" value="EGF_1"/>
    <property type="match status" value="5"/>
</dbReference>
<dbReference type="CDD" id="cd00054">
    <property type="entry name" value="EGF_CA"/>
    <property type="match status" value="3"/>
</dbReference>
<comment type="caution">
    <text evidence="16">The sequence shown here is derived from an EMBL/GenBank/DDBJ whole genome shotgun (WGS) entry which is preliminary data.</text>
</comment>
<evidence type="ECO:0000256" key="5">
    <source>
        <dbReference type="ARBA" id="ARBA00022536"/>
    </source>
</evidence>
<dbReference type="PROSITE" id="PS01186">
    <property type="entry name" value="EGF_2"/>
    <property type="match status" value="6"/>
</dbReference>
<dbReference type="InterPro" id="IPR003961">
    <property type="entry name" value="FN3_dom"/>
</dbReference>
<dbReference type="PROSITE" id="PS50026">
    <property type="entry name" value="EGF_3"/>
    <property type="match status" value="1"/>
</dbReference>
<dbReference type="InterPro" id="IPR036056">
    <property type="entry name" value="Fibrinogen-like_C"/>
</dbReference>
<evidence type="ECO:0000313" key="17">
    <source>
        <dbReference type="Proteomes" id="UP001153269"/>
    </source>
</evidence>
<dbReference type="Pfam" id="PF18720">
    <property type="entry name" value="EGF_Tenascin"/>
    <property type="match status" value="2"/>
</dbReference>
<evidence type="ECO:0000256" key="10">
    <source>
        <dbReference type="PROSITE-ProRule" id="PRU00076"/>
    </source>
</evidence>
<gene>
    <name evidence="16" type="ORF">PLEPLA_LOCUS7667</name>
</gene>
<dbReference type="SMART" id="SM00060">
    <property type="entry name" value="FN3"/>
    <property type="match status" value="15"/>
</dbReference>
<dbReference type="PROSITE" id="PS50853">
    <property type="entry name" value="FN3"/>
    <property type="match status" value="13"/>
</dbReference>
<feature type="chain" id="PRO_5040350729" description="Tenascin" evidence="12">
    <location>
        <begin position="22"/>
        <end position="2348"/>
    </location>
</feature>
<dbReference type="EMBL" id="CADEAL010000413">
    <property type="protein sequence ID" value="CAB1419816.1"/>
    <property type="molecule type" value="Genomic_DNA"/>
</dbReference>
<dbReference type="FunFam" id="2.10.25.10:FF:000001">
    <property type="entry name" value="Tenascin C"/>
    <property type="match status" value="8"/>
</dbReference>
<feature type="domain" description="Fibronectin type-III" evidence="14">
    <location>
        <begin position="1574"/>
        <end position="1665"/>
    </location>
</feature>
<evidence type="ECO:0000256" key="7">
    <source>
        <dbReference type="ARBA" id="ARBA00022737"/>
    </source>
</evidence>
<evidence type="ECO:0000259" key="14">
    <source>
        <dbReference type="PROSITE" id="PS50853"/>
    </source>
</evidence>
<dbReference type="InterPro" id="IPR014716">
    <property type="entry name" value="Fibrinogen_a/b/g_C_1"/>
</dbReference>
<keyword evidence="6 12" id="KW-0732">Signal</keyword>
<feature type="domain" description="Fibronectin type-III" evidence="14">
    <location>
        <begin position="1090"/>
        <end position="1181"/>
    </location>
</feature>
<feature type="domain" description="Fibronectin type-III" evidence="14">
    <location>
        <begin position="691"/>
        <end position="778"/>
    </location>
</feature>
<feature type="domain" description="Fibronectin type-III" evidence="14">
    <location>
        <begin position="1666"/>
        <end position="1769"/>
    </location>
</feature>
<keyword evidence="8 10" id="KW-1015">Disulfide bond</keyword>
<dbReference type="GO" id="GO:0005615">
    <property type="term" value="C:extracellular space"/>
    <property type="evidence" value="ECO:0007669"/>
    <property type="project" value="TreeGrafter"/>
</dbReference>
<evidence type="ECO:0000256" key="8">
    <source>
        <dbReference type="ARBA" id="ARBA00023157"/>
    </source>
</evidence>
<feature type="domain" description="Fibronectin type-III" evidence="14">
    <location>
        <begin position="1859"/>
        <end position="1948"/>
    </location>
</feature>
<dbReference type="InterPro" id="IPR000742">
    <property type="entry name" value="EGF"/>
</dbReference>
<feature type="domain" description="Fibronectin type-III" evidence="14">
    <location>
        <begin position="869"/>
        <end position="962"/>
    </location>
</feature>
<dbReference type="SUPFAM" id="SSF49265">
    <property type="entry name" value="Fibronectin type III"/>
    <property type="match status" value="13"/>
</dbReference>
<feature type="region of interest" description="Disordered" evidence="11">
    <location>
        <begin position="949"/>
        <end position="974"/>
    </location>
</feature>
<dbReference type="InterPro" id="IPR050991">
    <property type="entry name" value="ECM_Regulatory_Proteins"/>
</dbReference>
<dbReference type="FunFam" id="2.60.40.10:FF:000099">
    <property type="entry name" value="Fibronectin 1"/>
    <property type="match status" value="2"/>
</dbReference>
<dbReference type="Pfam" id="PF00041">
    <property type="entry name" value="fn3"/>
    <property type="match status" value="13"/>
</dbReference>
<dbReference type="InterPro" id="IPR013783">
    <property type="entry name" value="Ig-like_fold"/>
</dbReference>
<keyword evidence="3" id="KW-0964">Secreted</keyword>
<feature type="signal peptide" evidence="12">
    <location>
        <begin position="1"/>
        <end position="21"/>
    </location>
</feature>
<dbReference type="Gene3D" id="2.10.25.10">
    <property type="entry name" value="Laminin"/>
    <property type="match status" value="13"/>
</dbReference>
<feature type="domain" description="Fibronectin type-III" evidence="14">
    <location>
        <begin position="600"/>
        <end position="690"/>
    </location>
</feature>
<dbReference type="Pfam" id="PF25024">
    <property type="entry name" value="EGF_TEN"/>
    <property type="match status" value="1"/>
</dbReference>
<feature type="domain" description="Fibrinogen C-terminal" evidence="15">
    <location>
        <begin position="2122"/>
        <end position="2337"/>
    </location>
</feature>
<comment type="caution">
    <text evidence="10">Lacks conserved residue(s) required for the propagation of feature annotation.</text>
</comment>
<dbReference type="SMART" id="SM00181">
    <property type="entry name" value="EGF"/>
    <property type="match status" value="13"/>
</dbReference>
<comment type="subcellular location">
    <subcellularLocation>
        <location evidence="1">Secreted</location>
        <location evidence="1">Extracellular space</location>
        <location evidence="1">Extracellular matrix</location>
    </subcellularLocation>
</comment>
<evidence type="ECO:0000313" key="16">
    <source>
        <dbReference type="EMBL" id="CAB1419816.1"/>
    </source>
</evidence>
<keyword evidence="9" id="KW-0325">Glycoprotein</keyword>
<dbReference type="Pfam" id="PF00147">
    <property type="entry name" value="Fibrinogen_C"/>
    <property type="match status" value="1"/>
</dbReference>
<sequence length="2348" mass="255520">MGRRSILGCFLLTLLLSLSTAGLVKKIIRHRRQTLIAPKEHNVTLPSADHPVVFNHVYNINVPASSLCSVDLDAPESTQLLPKDLPASSGDHITEHTVDGENQIVFTHRINIPRKACGCADDLPGLKELMSRLEMLEGEVSVLRDQCNSDRPCCSAQVAGELGTKPYCNGHGNYSTDTCGCVCEHGWKGPNCTEAECPGNCQDRGRCVDGKCECFKGFSGDDCTLQPCPVDCGAYGLCVEGICVCSDGFFGDDCSQTKCLNNCRGQGRCDKGDCMCDEPWTGLDCSELMCPKDCYDHGRCVNGTCYCDEGYAGEDCGERSCPNNCQGNGFCVDGRCVCTAGYSGVDCSKLTCLNDCNDRGTCFNGMCICDVGYQGEDCSQLACLNNCNVRGQCINGRCACDVGFQGDDCSELSCPRDCLQRGRCVNGQCVCDEGFAGEDCSIMTCISNCYGRGECIDGRCACHAGFTGDDCGALSCPSNCQNRGRCIDGQCVCDEGFTGEDCSQKACPNDCLARGYCVDGKCMCQEGYSGNDCSVLACPDNCNDRGRCIDGKCTCEGGYEGESCTEISCLNNCQDKGRCVNGQCVCDEGFIGEDCFEVSPPKDLIVGEVTANTVDLTWTNDMLVTEYLVTYVPTSPGGLLQENKVSGDKTSATVKELEPGIEYLISVYAVLSNKRSVPVSARVATALPQPEGLKFKSVRETSVEVMWDQLDIPFDGWEIYFRNTKEENGKVVSNLPSSQNQFLQSGLGPGQEYEVSITIIKNNTRGPQASKTVTTKIDGPRQVEVKDVTDSSALVSWSQPVVPMDRVTMFYRPTSDPSDESSAEIFPPDKQYSIDGLRPDTEYTVMLSSRSGNISSDPVATNFTTALDAPRHLRAISQTDSSITLEWTNSRADVSSYRVKYTPISGATHGEDVFLRGPGDTTKATITGLNPGAEYGIGVTAMKTERESLPATTNAETDIDPPRDFEEDQSTETSLTLRWEKPRAKFGGYRLVYVSRDGQVEEVEIPATATSYVVPSLTPGMGYTLTLTAERGHKRSTPVILSTSTASFTFYLADSDDAELTPTGSEDNVISFVNLEPSESQFSGMEPEDELGTLTISGITSDGFDLSWRLKAHSLYDSFAVEYKDPQRLWDVKEVPLPGNATGSRLEGLAASTEYQIKLYGITSSQRSALLEAVAVTAPEPTSPDVLALSIKEATTTSQSALDNDTIQTTDPLQAVNTEAPSTSDTVVMSSGAESSNLNVLGNLQITNVTSASVSLAWSAPDEAFDSFMVELSSPSGVTQAHVTTLPGNVRKAEIKEDLKPMVVNLTISDITWDSFTASWSPTVGDFDSFVIEVTNLENFAESQNLSLSGDAFSLDISGLNPNTSYLVGLYGMYQGSFLEPVYSEATTVNQPVLGKLYISNLTSESFSILWNATEGEFDGFILEIIDSDWLMEPKEYNISHNDKSINVRGLRPSTDYIAYLYGTYKGSRTSAVSIVASTAEEPDLSRLVVSNITSDRFFLSWRTREKPFDNFIVEVRESALPSQAMGRALPGDVRSTVMAGLKASTSYNIKLYASTGGQNTQPLFAVASTEDLPQLGPIAASSASPHNLSLSWSTVSGHFDGFVIRVSDSEQQSDPLEIRLPGEIRNITVSNLMDATGYDIELYGISHGRHTPSVLTHAVTASLPKVENLTISNITPYGFRVSWEVKQQLQQEDSPPSTGGFSHFHIVVTDSGWLLEPQEFTVPGNQSHLDIWGLITGIGYELRLTGVSESGLLSRPLNTVAVTEAEPEVEHLFVSDITADSFRLSWAADEDMFDRFVIKIRDSKRLSHPKEYSVIGEERTKVLNGLLSGTEYEIELYGVTLDQRSQPIIGVAQTGLSTPMGLHFSEVTDSSAVVHWSMSPSPIDNYRIAYVPFEGGSPMTVTVDGSVFEAVLPNMIPGKTYQVTVSAVKGLEESDPSTDTVTTALDRPQGLTAVNITDTTALLLWQPSVATVDGYVITYRADSVSPVVEHVSGNTVEFEMGSLVPGTQYTVVVHAMKEAQKSGSAVTEFITDVDPPRDLTAINLQTDSATLTWKPPQAAVTGYTLSFSSADGVIREVVLSPTASSYSMAQLSGSTEYSVKLQAIAGPHRSRHVATVFTTIGQLFRRPRDCAQIYLNGETTSGIYTIYVGGEDGQPIQVYCDMATDGGGWTVALRRQNGKLEFFRNWKNYTAGFGNMNDEFWLGLSNLYKITSSGHYELRVDLRDKGESAYAQYDKFTLAEPRTRYKIYIGAYSGTAGDSMTYHQGRPFSTYDNDNDIAVTNCALSYKGAFWYKNCHRVNLMGKYGDSSHSKGINWFHWKGHEHSIEFAEMKIRPANFRNFESRKKRS</sequence>
<reference evidence="16" key="1">
    <citation type="submission" date="2020-03" db="EMBL/GenBank/DDBJ databases">
        <authorList>
            <person name="Weist P."/>
        </authorList>
    </citation>
    <scope>NUCLEOTIDE SEQUENCE</scope>
</reference>
<name>A0A9N7TWP4_PLEPL</name>
<dbReference type="GO" id="GO:0030155">
    <property type="term" value="P:regulation of cell adhesion"/>
    <property type="evidence" value="ECO:0007669"/>
    <property type="project" value="TreeGrafter"/>
</dbReference>
<dbReference type="Gene3D" id="3.90.215.10">
    <property type="entry name" value="Gamma Fibrinogen, chain A, domain 1"/>
    <property type="match status" value="1"/>
</dbReference>
<dbReference type="PANTHER" id="PTHR46708:SF1">
    <property type="entry name" value="TENASCIN"/>
    <property type="match status" value="1"/>
</dbReference>
<feature type="domain" description="Fibronectin type-III" evidence="14">
    <location>
        <begin position="779"/>
        <end position="868"/>
    </location>
</feature>
<dbReference type="InterPro" id="IPR036116">
    <property type="entry name" value="FN3_sf"/>
</dbReference>
<feature type="disulfide bond" evidence="10">
    <location>
        <begin position="493"/>
        <end position="502"/>
    </location>
</feature>
<evidence type="ECO:0000256" key="2">
    <source>
        <dbReference type="ARBA" id="ARBA00008673"/>
    </source>
</evidence>
<dbReference type="CDD" id="cd00063">
    <property type="entry name" value="FN3"/>
    <property type="match status" value="14"/>
</dbReference>
<evidence type="ECO:0000256" key="3">
    <source>
        <dbReference type="ARBA" id="ARBA00022525"/>
    </source>
</evidence>